<dbReference type="PANTHER" id="PTHR14095">
    <property type="entry name" value="PHOSPHATASE 2A REGULATORY SUBUNIT-RELATED"/>
    <property type="match status" value="1"/>
</dbReference>
<accession>A0A7G2CQF2</accession>
<proteinExistence type="predicted"/>
<dbReference type="FunFam" id="1.10.238.10:FF:000025">
    <property type="entry name" value="serine/threonine-protein phosphatase 2A regulatory subunit B'' subunit alpha"/>
    <property type="match status" value="1"/>
</dbReference>
<keyword evidence="2" id="KW-0106">Calcium</keyword>
<evidence type="ECO:0000256" key="2">
    <source>
        <dbReference type="ARBA" id="ARBA00022837"/>
    </source>
</evidence>
<dbReference type="Proteomes" id="UP000515908">
    <property type="component" value="Chromosome 22"/>
</dbReference>
<evidence type="ECO:0000313" key="5">
    <source>
        <dbReference type="Proteomes" id="UP000515908"/>
    </source>
</evidence>
<evidence type="ECO:0000313" key="4">
    <source>
        <dbReference type="EMBL" id="CAD2221705.1"/>
    </source>
</evidence>
<dbReference type="InterPro" id="IPR011992">
    <property type="entry name" value="EF-hand-dom_pair"/>
</dbReference>
<dbReference type="OrthoDB" id="5586at2759"/>
<dbReference type="InterPro" id="IPR018247">
    <property type="entry name" value="EF_Hand_1_Ca_BS"/>
</dbReference>
<dbReference type="SUPFAM" id="SSF47473">
    <property type="entry name" value="EF-hand"/>
    <property type="match status" value="2"/>
</dbReference>
<keyword evidence="1" id="KW-0479">Metal-binding</keyword>
<dbReference type="GO" id="GO:0019888">
    <property type="term" value="F:protein phosphatase regulator activity"/>
    <property type="evidence" value="ECO:0007669"/>
    <property type="project" value="TreeGrafter"/>
</dbReference>
<dbReference type="AlphaFoldDB" id="A0A7G2CQF2"/>
<dbReference type="FunFam" id="1.10.238.220:FF:000003">
    <property type="entry name" value="Phosphoprotein phosphatase 2A regulatory subunit"/>
    <property type="match status" value="1"/>
</dbReference>
<feature type="domain" description="EF-hand" evidence="3">
    <location>
        <begin position="333"/>
        <end position="368"/>
    </location>
</feature>
<sequence length="466" mass="54390">MSTLKISKDENAHSHIQREFSRLPPVPKLNQKVRLLSGRMRNSSNAPLAKQEANYRHQLILCMQRLSTQCFGVPRYFSFIILKHIQSEMKTTANRGGNNTSSNSLLSGGAATQNIVTAQHVKDFYDKYLRGKDSPRRTFDLLVLSCSLANHELTNIPVTNLYLSPDTSELRTHLLPEDFIAYLECLLQHHPGLSFLHETPDFQIKYLDTVVYRIFYTLDRFDRGRISYSEFVNSTLLDAFRQVDASEDINSILQFFSYEHFYVLYCRFWELDEDRDMLISKEDFVHYAPEDVMNPIVVDRVFEGIGRRKHCKSENEMDYEDFVWFCLSEEDKSTFTSIRYWFRILDLDGDGILSVYELHLFYEATKNIIGQFIAEGLIGFEDVICQVFDMLRLSPEEGIRLGDLLREREAASVALNMLTNVIRFLQFEQRDPFVLHQERLIGGLEQTAWDRFARSEYDRMALEADD</sequence>
<dbReference type="Gene3D" id="1.10.238.220">
    <property type="match status" value="1"/>
</dbReference>
<reference evidence="4 5" key="1">
    <citation type="submission" date="2020-08" db="EMBL/GenBank/DDBJ databases">
        <authorList>
            <person name="Newling K."/>
            <person name="Davey J."/>
            <person name="Forrester S."/>
        </authorList>
    </citation>
    <scope>NUCLEOTIDE SEQUENCE [LARGE SCALE GENOMIC DNA]</scope>
    <source>
        <strain evidence="5">Crithidia deanei Carvalho (ATCC PRA-265)</strain>
    </source>
</reference>
<evidence type="ECO:0000256" key="1">
    <source>
        <dbReference type="ARBA" id="ARBA00022723"/>
    </source>
</evidence>
<dbReference type="InterPro" id="IPR002048">
    <property type="entry name" value="EF_hand_dom"/>
</dbReference>
<dbReference type="InterPro" id="IPR041534">
    <property type="entry name" value="EF-hand_13"/>
</dbReference>
<keyword evidence="5" id="KW-1185">Reference proteome</keyword>
<evidence type="ECO:0000259" key="3">
    <source>
        <dbReference type="PROSITE" id="PS50222"/>
    </source>
</evidence>
<dbReference type="EMBL" id="LR877166">
    <property type="protein sequence ID" value="CAD2221705.1"/>
    <property type="molecule type" value="Genomic_DNA"/>
</dbReference>
<dbReference type="PROSITE" id="PS50222">
    <property type="entry name" value="EF_HAND_2"/>
    <property type="match status" value="1"/>
</dbReference>
<organism evidence="4 5">
    <name type="scientific">Angomonas deanei</name>
    <dbReference type="NCBI Taxonomy" id="59799"/>
    <lineage>
        <taxon>Eukaryota</taxon>
        <taxon>Discoba</taxon>
        <taxon>Euglenozoa</taxon>
        <taxon>Kinetoplastea</taxon>
        <taxon>Metakinetoplastina</taxon>
        <taxon>Trypanosomatida</taxon>
        <taxon>Trypanosomatidae</taxon>
        <taxon>Strigomonadinae</taxon>
        <taxon>Angomonas</taxon>
    </lineage>
</organism>
<gene>
    <name evidence="4" type="ORF">ADEAN_000924000</name>
</gene>
<dbReference type="VEuPathDB" id="TriTrypDB:ADEAN_000924000"/>
<dbReference type="Gene3D" id="1.10.238.10">
    <property type="entry name" value="EF-hand"/>
    <property type="match status" value="1"/>
</dbReference>
<dbReference type="GO" id="GO:0005509">
    <property type="term" value="F:calcium ion binding"/>
    <property type="evidence" value="ECO:0007669"/>
    <property type="project" value="InterPro"/>
</dbReference>
<dbReference type="PANTHER" id="PTHR14095:SF0">
    <property type="entry name" value="MIP22305P"/>
    <property type="match status" value="1"/>
</dbReference>
<protein>
    <submittedName>
        <fullName evidence="4">EF-hand domain/EF-hand domain pair, putative</fullName>
    </submittedName>
</protein>
<dbReference type="GO" id="GO:0000159">
    <property type="term" value="C:protein phosphatase type 2A complex"/>
    <property type="evidence" value="ECO:0007669"/>
    <property type="project" value="TreeGrafter"/>
</dbReference>
<dbReference type="PROSITE" id="PS00018">
    <property type="entry name" value="EF_HAND_1"/>
    <property type="match status" value="1"/>
</dbReference>
<dbReference type="Pfam" id="PF17958">
    <property type="entry name" value="EF-hand_13"/>
    <property type="match status" value="1"/>
</dbReference>
<name>A0A7G2CQF2_9TRYP</name>